<gene>
    <name evidence="1" type="ORF">ATCC9714_21291</name>
</gene>
<dbReference type="SUPFAM" id="SSF88659">
    <property type="entry name" value="Sigma3 and sigma4 domains of RNA polymerase sigma factors"/>
    <property type="match status" value="1"/>
</dbReference>
<dbReference type="EMBL" id="LN679998">
    <property type="protein sequence ID" value="CEJ74241.1"/>
    <property type="molecule type" value="Genomic_DNA"/>
</dbReference>
<sequence>MDKKELQNNCFRFTEKILYGYKDIEEFIKNTEKKLKDIKLDENTTTVGTINYNSIQVSHTFNISRVTERKALDKVEEETELKIELYRNKKLKKEIDQAINNLSPIYRDIIKYRYIDGLTWMEIIDIMSYEERQLRNKKKQAIRSIAIKLFGIKLFEEEEDTLFDLIKI</sequence>
<dbReference type="InterPro" id="IPR013324">
    <property type="entry name" value="RNA_pol_sigma_r3/r4-like"/>
</dbReference>
<dbReference type="Gene3D" id="1.10.10.10">
    <property type="entry name" value="Winged helix-like DNA-binding domain superfamily/Winged helix DNA-binding domain"/>
    <property type="match status" value="1"/>
</dbReference>
<keyword evidence="2" id="KW-1185">Reference proteome</keyword>
<name>A0ABM9RQB3_PARSO</name>
<dbReference type="InterPro" id="IPR036388">
    <property type="entry name" value="WH-like_DNA-bd_sf"/>
</dbReference>
<dbReference type="Proteomes" id="UP000032811">
    <property type="component" value="Chromosome 1"/>
</dbReference>
<protein>
    <submittedName>
        <fullName evidence="1">Sigma factor</fullName>
    </submittedName>
</protein>
<dbReference type="RefSeq" id="WP_057545235.1">
    <property type="nucleotide sequence ID" value="NZ_CDNJ01000003.1"/>
</dbReference>
<evidence type="ECO:0000313" key="2">
    <source>
        <dbReference type="Proteomes" id="UP000032811"/>
    </source>
</evidence>
<proteinExistence type="predicted"/>
<evidence type="ECO:0000313" key="1">
    <source>
        <dbReference type="EMBL" id="CEJ74241.1"/>
    </source>
</evidence>
<reference evidence="1 2" key="1">
    <citation type="submission" date="2014-11" db="EMBL/GenBank/DDBJ databases">
        <authorList>
            <person name="Aslett M.A."/>
            <person name="De Silva N."/>
        </authorList>
    </citation>
    <scope>NUCLEOTIDE SEQUENCE [LARGE SCALE GENOMIC DNA]</scope>
    <source>
        <strain evidence="1 2">ATCC9714</strain>
    </source>
</reference>
<accession>A0ABM9RQB3</accession>
<organism evidence="1 2">
    <name type="scientific">Paraclostridium sordellii</name>
    <name type="common">Clostridium sordellii</name>
    <dbReference type="NCBI Taxonomy" id="1505"/>
    <lineage>
        <taxon>Bacteria</taxon>
        <taxon>Bacillati</taxon>
        <taxon>Bacillota</taxon>
        <taxon>Clostridia</taxon>
        <taxon>Peptostreptococcales</taxon>
        <taxon>Peptostreptococcaceae</taxon>
        <taxon>Paraclostridium</taxon>
    </lineage>
</organism>
<dbReference type="GeneID" id="97537965"/>